<dbReference type="PROSITE" id="PS50158">
    <property type="entry name" value="ZF_CCHC"/>
    <property type="match status" value="1"/>
</dbReference>
<dbReference type="Proteomes" id="UP001473302">
    <property type="component" value="Unassembled WGS sequence"/>
</dbReference>
<dbReference type="Gene3D" id="4.10.60.10">
    <property type="entry name" value="Zinc finger, CCHC-type"/>
    <property type="match status" value="1"/>
</dbReference>
<proteinExistence type="predicted"/>
<keyword evidence="1" id="KW-0862">Zinc</keyword>
<keyword evidence="1" id="KW-0479">Metal-binding</keyword>
<gene>
    <name evidence="4" type="ORF">MFLAVUS_004840</name>
</gene>
<reference evidence="4 5" key="1">
    <citation type="submission" date="2024-04" db="EMBL/GenBank/DDBJ databases">
        <title>genome sequences of Mucor flavus KT1a and Helicostylum pulchrum KT1b strains isolated from the surface of a dry-aged beef.</title>
        <authorList>
            <person name="Toyotome T."/>
            <person name="Hosono M."/>
            <person name="Torimaru M."/>
            <person name="Fukuda K."/>
            <person name="Mikami N."/>
        </authorList>
    </citation>
    <scope>NUCLEOTIDE SEQUENCE [LARGE SCALE GENOMIC DNA]</scope>
    <source>
        <strain evidence="4 5">KT1a</strain>
    </source>
</reference>
<feature type="region of interest" description="Disordered" evidence="2">
    <location>
        <begin position="229"/>
        <end position="265"/>
    </location>
</feature>
<dbReference type="SMART" id="SM00343">
    <property type="entry name" value="ZnF_C2HC"/>
    <property type="match status" value="1"/>
</dbReference>
<evidence type="ECO:0000313" key="5">
    <source>
        <dbReference type="Proteomes" id="UP001473302"/>
    </source>
</evidence>
<dbReference type="EMBL" id="BAABUK010000009">
    <property type="protein sequence ID" value="GAA5811404.1"/>
    <property type="molecule type" value="Genomic_DNA"/>
</dbReference>
<evidence type="ECO:0000313" key="4">
    <source>
        <dbReference type="EMBL" id="GAA5811404.1"/>
    </source>
</evidence>
<organism evidence="4 5">
    <name type="scientific">Mucor flavus</name>
    <dbReference type="NCBI Taxonomy" id="439312"/>
    <lineage>
        <taxon>Eukaryota</taxon>
        <taxon>Fungi</taxon>
        <taxon>Fungi incertae sedis</taxon>
        <taxon>Mucoromycota</taxon>
        <taxon>Mucoromycotina</taxon>
        <taxon>Mucoromycetes</taxon>
        <taxon>Mucorales</taxon>
        <taxon>Mucorineae</taxon>
        <taxon>Mucoraceae</taxon>
        <taxon>Mucor</taxon>
    </lineage>
</organism>
<feature type="compositionally biased region" description="Polar residues" evidence="2">
    <location>
        <begin position="235"/>
        <end position="245"/>
    </location>
</feature>
<feature type="domain" description="CCHC-type" evidence="3">
    <location>
        <begin position="220"/>
        <end position="235"/>
    </location>
</feature>
<feature type="region of interest" description="Disordered" evidence="2">
    <location>
        <begin position="189"/>
        <end position="211"/>
    </location>
</feature>
<evidence type="ECO:0000256" key="2">
    <source>
        <dbReference type="SAM" id="MobiDB-lite"/>
    </source>
</evidence>
<feature type="compositionally biased region" description="Low complexity" evidence="2">
    <location>
        <begin position="246"/>
        <end position="259"/>
    </location>
</feature>
<accession>A0ABP9YX23</accession>
<dbReference type="InterPro" id="IPR036875">
    <property type="entry name" value="Znf_CCHC_sf"/>
</dbReference>
<evidence type="ECO:0000259" key="3">
    <source>
        <dbReference type="PROSITE" id="PS50158"/>
    </source>
</evidence>
<evidence type="ECO:0000256" key="1">
    <source>
        <dbReference type="PROSITE-ProRule" id="PRU00047"/>
    </source>
</evidence>
<dbReference type="SUPFAM" id="SSF57756">
    <property type="entry name" value="Retrovirus zinc finger-like domains"/>
    <property type="match status" value="1"/>
</dbReference>
<comment type="caution">
    <text evidence="4">The sequence shown here is derived from an EMBL/GenBank/DDBJ whole genome shotgun (WGS) entry which is preliminary data.</text>
</comment>
<sequence>MVNKFASYGHNFTITSALVMVFEEEFTDKFIKANEDDAWNKLRSIKQGENVDMDHFIREMDKLFTNAGVTDDKMKISFFISSIKETIAIDLEKKRKELKTYGEVTEEAVDLENILLKYSTKNVTFNTDKKVSFNLVDSDSAPAITGNNFIGATDDKVSVTSTLDSLAEIVKGMNQLNINLVQQQQQIQQMQQGSYGNNSNGTNNRQPYNRPHFSERRLVCWNCNKEGHPSRMCPESTQGQQRYSAQGNNNYNHNYQNQGKDMGQQ</sequence>
<keyword evidence="5" id="KW-1185">Reference proteome</keyword>
<dbReference type="InterPro" id="IPR001878">
    <property type="entry name" value="Znf_CCHC"/>
</dbReference>
<feature type="compositionally biased region" description="Low complexity" evidence="2">
    <location>
        <begin position="189"/>
        <end position="206"/>
    </location>
</feature>
<protein>
    <recommendedName>
        <fullName evidence="3">CCHC-type domain-containing protein</fullName>
    </recommendedName>
</protein>
<dbReference type="Pfam" id="PF00098">
    <property type="entry name" value="zf-CCHC"/>
    <property type="match status" value="1"/>
</dbReference>
<keyword evidence="1" id="KW-0863">Zinc-finger</keyword>
<name>A0ABP9YX23_9FUNG</name>